<dbReference type="STRING" id="582899.Hden_0140"/>
<organism evidence="1 3">
    <name type="scientific">Hyphomicrobium denitrificans (strain ATCC 51888 / DSM 1869 / NCIMB 11706 / TK 0415)</name>
    <dbReference type="NCBI Taxonomy" id="582899"/>
    <lineage>
        <taxon>Bacteria</taxon>
        <taxon>Pseudomonadati</taxon>
        <taxon>Pseudomonadota</taxon>
        <taxon>Alphaproteobacteria</taxon>
        <taxon>Hyphomicrobiales</taxon>
        <taxon>Hyphomicrobiaceae</taxon>
        <taxon>Hyphomicrobium</taxon>
    </lineage>
</organism>
<name>D8JQ46_HYPDA</name>
<evidence type="ECO:0000313" key="3">
    <source>
        <dbReference type="Proteomes" id="UP000002033"/>
    </source>
</evidence>
<reference evidence="3" key="2">
    <citation type="journal article" date="2011" name="J. Bacteriol.">
        <title>Genome sequences of eight morphologically diverse alphaproteobacteria.</title>
        <authorList>
            <consortium name="US DOE Joint Genome Institute"/>
            <person name="Brown P.J."/>
            <person name="Kysela D.T."/>
            <person name="Buechlein A."/>
            <person name="Hemmerich C."/>
            <person name="Brun Y.V."/>
        </authorList>
    </citation>
    <scope>NUCLEOTIDE SEQUENCE [LARGE SCALE GENOMIC DNA]</scope>
    <source>
        <strain evidence="3">ATCC 51888 / DSM 1869 / NCIB 11706 / TK 0415</strain>
    </source>
</reference>
<dbReference type="HOGENOM" id="CLU_2093503_0_0_5"/>
<sequence>MSVSEALRNQFTGVREIVDAKPIKPRFCIDCGRRVHSLRSIRCNACAIQIKEERDRASAAKSAAAKSAIRAEANAMILAELIGISFDEHSEGLIKAGYSIKCFYQSPEMAVKRNTP</sequence>
<dbReference type="RefSeq" id="WP_013214186.1">
    <property type="nucleotide sequence ID" value="NC_014313.1"/>
</dbReference>
<dbReference type="KEGG" id="hdn:Hden_0140"/>
<evidence type="ECO:0000313" key="2">
    <source>
        <dbReference type="EMBL" id="ADJ23372.1"/>
    </source>
</evidence>
<accession>D8JQ46</accession>
<dbReference type="EMBL" id="CP002083">
    <property type="protein sequence ID" value="ADJ21967.1"/>
    <property type="molecule type" value="Genomic_DNA"/>
</dbReference>
<gene>
    <name evidence="1" type="ordered locus">Hden_0140</name>
    <name evidence="2" type="ordered locus">Hden_1560</name>
</gene>
<evidence type="ECO:0000313" key="1">
    <source>
        <dbReference type="EMBL" id="ADJ21967.1"/>
    </source>
</evidence>
<dbReference type="EMBL" id="CP002083">
    <property type="protein sequence ID" value="ADJ23372.1"/>
    <property type="molecule type" value="Genomic_DNA"/>
</dbReference>
<dbReference type="KEGG" id="hdn:Hden_1560"/>
<reference evidence="1" key="1">
    <citation type="submission" date="2010-06" db="EMBL/GenBank/DDBJ databases">
        <title>Complete sequence of Hyphomicrobium denitrificans ATCC 51888.</title>
        <authorList>
            <consortium name="US DOE Joint Genome Institute"/>
            <person name="Lucas S."/>
            <person name="Copeland A."/>
            <person name="Lapidus A."/>
            <person name="Cheng J.-F."/>
            <person name="Bruce D."/>
            <person name="Goodwin L."/>
            <person name="Pitluck S."/>
            <person name="Held B."/>
            <person name="Detter J.C."/>
            <person name="Han C."/>
            <person name="Tapia R."/>
            <person name="Land M."/>
            <person name="Hauser L."/>
            <person name="Kyrpides N."/>
            <person name="Ivanova N."/>
            <person name="Brown P.J.B."/>
            <person name="Brun Y.V."/>
            <person name="Woyke T."/>
        </authorList>
    </citation>
    <scope>NUCLEOTIDE SEQUENCE</scope>
    <source>
        <strain evidence="1">ATCC 51888</strain>
    </source>
</reference>
<proteinExistence type="predicted"/>
<dbReference type="AlphaFoldDB" id="D8JQ46"/>
<keyword evidence="3" id="KW-1185">Reference proteome</keyword>
<dbReference type="Proteomes" id="UP000002033">
    <property type="component" value="Chromosome"/>
</dbReference>
<protein>
    <submittedName>
        <fullName evidence="1">Uncharacterized protein</fullName>
    </submittedName>
</protein>